<dbReference type="SUPFAM" id="SSF56672">
    <property type="entry name" value="DNA/RNA polymerases"/>
    <property type="match status" value="1"/>
</dbReference>
<dbReference type="InterPro" id="IPR000477">
    <property type="entry name" value="RT_dom"/>
</dbReference>
<feature type="compositionally biased region" description="Polar residues" evidence="1">
    <location>
        <begin position="13"/>
        <end position="24"/>
    </location>
</feature>
<evidence type="ECO:0000259" key="2">
    <source>
        <dbReference type="PROSITE" id="PS50878"/>
    </source>
</evidence>
<dbReference type="Pfam" id="PF00078">
    <property type="entry name" value="RVT_1"/>
    <property type="match status" value="1"/>
</dbReference>
<name>A0A699GLI8_TANCI</name>
<dbReference type="PANTHER" id="PTHR33116">
    <property type="entry name" value="REVERSE TRANSCRIPTASE ZINC-BINDING DOMAIN-CONTAINING PROTEIN-RELATED-RELATED"/>
    <property type="match status" value="1"/>
</dbReference>
<proteinExistence type="predicted"/>
<feature type="domain" description="Reverse transcriptase" evidence="2">
    <location>
        <begin position="520"/>
        <end position="769"/>
    </location>
</feature>
<feature type="region of interest" description="Disordered" evidence="1">
    <location>
        <begin position="1"/>
        <end position="24"/>
    </location>
</feature>
<comment type="caution">
    <text evidence="3">The sequence shown here is derived from an EMBL/GenBank/DDBJ whole genome shotgun (WGS) entry which is preliminary data.</text>
</comment>
<dbReference type="CDD" id="cd01650">
    <property type="entry name" value="RT_nLTR_like"/>
    <property type="match status" value="1"/>
</dbReference>
<organism evidence="3">
    <name type="scientific">Tanacetum cinerariifolium</name>
    <name type="common">Dalmatian daisy</name>
    <name type="synonym">Chrysanthemum cinerariifolium</name>
    <dbReference type="NCBI Taxonomy" id="118510"/>
    <lineage>
        <taxon>Eukaryota</taxon>
        <taxon>Viridiplantae</taxon>
        <taxon>Streptophyta</taxon>
        <taxon>Embryophyta</taxon>
        <taxon>Tracheophyta</taxon>
        <taxon>Spermatophyta</taxon>
        <taxon>Magnoliopsida</taxon>
        <taxon>eudicotyledons</taxon>
        <taxon>Gunneridae</taxon>
        <taxon>Pentapetalae</taxon>
        <taxon>asterids</taxon>
        <taxon>campanulids</taxon>
        <taxon>Asterales</taxon>
        <taxon>Asteraceae</taxon>
        <taxon>Asteroideae</taxon>
        <taxon>Anthemideae</taxon>
        <taxon>Anthemidinae</taxon>
        <taxon>Tanacetum</taxon>
    </lineage>
</organism>
<dbReference type="EMBL" id="BKCJ010000697">
    <property type="protein sequence ID" value="GEU35497.1"/>
    <property type="molecule type" value="Genomic_DNA"/>
</dbReference>
<evidence type="ECO:0000256" key="1">
    <source>
        <dbReference type="SAM" id="MobiDB-lite"/>
    </source>
</evidence>
<reference evidence="3" key="1">
    <citation type="journal article" date="2019" name="Sci. Rep.">
        <title>Draft genome of Tanacetum cinerariifolium, the natural source of mosquito coil.</title>
        <authorList>
            <person name="Yamashiro T."/>
            <person name="Shiraishi A."/>
            <person name="Satake H."/>
            <person name="Nakayama K."/>
        </authorList>
    </citation>
    <scope>NUCLEOTIDE SEQUENCE</scope>
</reference>
<gene>
    <name evidence="3" type="ORF">Tci_007475</name>
</gene>
<dbReference type="AlphaFoldDB" id="A0A699GLI8"/>
<evidence type="ECO:0000313" key="3">
    <source>
        <dbReference type="EMBL" id="GEU35497.1"/>
    </source>
</evidence>
<sequence length="836" mass="95577">MATRVLKNPNEVLGTQDQASGSSNVNKGIQTCFWESTKVNESVMNVSEENATEWNDPLIQPMKSVDTTDPKTQIMEENNYISYEENPNPKTMNKGSFAKVLNSKKPQSMSKFRTLVNKCKIMMMCFLWSRLLLPNKSFEQVLEQGPWLICNVPLILTKWTPNMVLTKDKVTKVPVWVKLHKIPVMENTKDGLSIISTKIGKPVMLDAFTTSMCSDAWGRMGYGRTLIEISARKELKKEVIMGVPDVEGKGHTNVSIQVEYEWKPPLCSECHAFGHNIKQCPKRIVEPVKANKEVNGEVKDDGFINVNRRQKKGEVADCLNSEKRTNRINNNMVDNINLVSLRNSFESLMENDKILDVNDKSDLINEALEDDEEEVEDLCMEKPPKPKTNVSKGESTPSDVNLITHKHYVRGRPWCIIGDFNVALHMDDKSIGTSTIDTEERFLMQKAKVEWLKLCDANTVYFHKVVKSQASRNCIDIVTTSNGDCVNEDQQTSGPDGYSAAFFKEAWDIISGDVIKAIKEFFVNRVLLKVHNHTIIALILKVTTPMRINDYRLISCCNVLYKCISGIISNMMKDSLSNLVNLNQSAFVPGRRISDNILLTQELMHNYHLDWSTPRCAFKVDIQKAYDTVDWKFLKEILIGFGFHPWKRGLRQGNPMSPYLFTLVMEVLTLMLHRRAHDSDFTYRRYCSKLNIINLCFADDLFLSHGDVEYARVIMNTLEEFKYASGLTPSLPKSTAYFCNVLNHVKLDILQILPFEEGKLPVKYLGVPWVPFRLLHRVCMELMEKVKRRINDWKNKLLSLAGKAQLIRSVLGSTHVYWALVFILPSTLMIELEQLM</sequence>
<dbReference type="PANTHER" id="PTHR33116:SF84">
    <property type="entry name" value="RNA-DIRECTED DNA POLYMERASE"/>
    <property type="match status" value="1"/>
</dbReference>
<protein>
    <recommendedName>
        <fullName evidence="2">Reverse transcriptase domain-containing protein</fullName>
    </recommendedName>
</protein>
<accession>A0A699GLI8</accession>
<dbReference type="PROSITE" id="PS50878">
    <property type="entry name" value="RT_POL"/>
    <property type="match status" value="1"/>
</dbReference>
<dbReference type="InterPro" id="IPR043502">
    <property type="entry name" value="DNA/RNA_pol_sf"/>
</dbReference>